<dbReference type="EMBL" id="UINC01040080">
    <property type="protein sequence ID" value="SVB39456.1"/>
    <property type="molecule type" value="Genomic_DNA"/>
</dbReference>
<gene>
    <name evidence="1" type="ORF">METZ01_LOCUS192310</name>
</gene>
<proteinExistence type="predicted"/>
<name>A0A382DLU0_9ZZZZ</name>
<organism evidence="1">
    <name type="scientific">marine metagenome</name>
    <dbReference type="NCBI Taxonomy" id="408172"/>
    <lineage>
        <taxon>unclassified sequences</taxon>
        <taxon>metagenomes</taxon>
        <taxon>ecological metagenomes</taxon>
    </lineage>
</organism>
<reference evidence="1" key="1">
    <citation type="submission" date="2018-05" db="EMBL/GenBank/DDBJ databases">
        <authorList>
            <person name="Lanie J.A."/>
            <person name="Ng W.-L."/>
            <person name="Kazmierczak K.M."/>
            <person name="Andrzejewski T.M."/>
            <person name="Davidsen T.M."/>
            <person name="Wayne K.J."/>
            <person name="Tettelin H."/>
            <person name="Glass J.I."/>
            <person name="Rusch D."/>
            <person name="Podicherti R."/>
            <person name="Tsui H.-C.T."/>
            <person name="Winkler M.E."/>
        </authorList>
    </citation>
    <scope>NUCLEOTIDE SEQUENCE</scope>
</reference>
<dbReference type="AlphaFoldDB" id="A0A382DLU0"/>
<sequence>MRKFVFNAFVVSAFVTGIYILSGTTVVNDVNAQGLEIEEIT</sequence>
<feature type="non-terminal residue" evidence="1">
    <location>
        <position position="41"/>
    </location>
</feature>
<accession>A0A382DLU0</accession>
<evidence type="ECO:0000313" key="1">
    <source>
        <dbReference type="EMBL" id="SVB39456.1"/>
    </source>
</evidence>
<protein>
    <submittedName>
        <fullName evidence="1">Uncharacterized protein</fullName>
    </submittedName>
</protein>